<organism evidence="4 5">
    <name type="scientific">Abrus precatorius</name>
    <name type="common">Indian licorice</name>
    <name type="synonym">Glycine abrus</name>
    <dbReference type="NCBI Taxonomy" id="3816"/>
    <lineage>
        <taxon>Eukaryota</taxon>
        <taxon>Viridiplantae</taxon>
        <taxon>Streptophyta</taxon>
        <taxon>Embryophyta</taxon>
        <taxon>Tracheophyta</taxon>
        <taxon>Spermatophyta</taxon>
        <taxon>Magnoliopsida</taxon>
        <taxon>eudicotyledons</taxon>
        <taxon>Gunneridae</taxon>
        <taxon>Pentapetalae</taxon>
        <taxon>rosids</taxon>
        <taxon>fabids</taxon>
        <taxon>Fabales</taxon>
        <taxon>Fabaceae</taxon>
        <taxon>Papilionoideae</taxon>
        <taxon>50 kb inversion clade</taxon>
        <taxon>NPAAA clade</taxon>
        <taxon>indigoferoid/millettioid clade</taxon>
        <taxon>Abreae</taxon>
        <taxon>Abrus</taxon>
    </lineage>
</organism>
<dbReference type="Gene3D" id="3.40.50.2000">
    <property type="entry name" value="Glycogen Phosphorylase B"/>
    <property type="match status" value="2"/>
</dbReference>
<dbReference type="CDD" id="cd03784">
    <property type="entry name" value="GT1_Gtf-like"/>
    <property type="match status" value="1"/>
</dbReference>
<dbReference type="PANTHER" id="PTHR48047">
    <property type="entry name" value="GLYCOSYLTRANSFERASE"/>
    <property type="match status" value="1"/>
</dbReference>
<evidence type="ECO:0000313" key="5">
    <source>
        <dbReference type="RefSeq" id="XP_027361964.1"/>
    </source>
</evidence>
<keyword evidence="4" id="KW-1185">Reference proteome</keyword>
<dbReference type="GeneID" id="113869709"/>
<comment type="similarity">
    <text evidence="1">Belongs to the UDP-glycosyltransferase family.</text>
</comment>
<sequence length="568" mass="63349">MPSLIQFRSFLSNDFFKNQSRIQSRVLENLHCQHADARAYEFCLHPHASHFLSLHKSSPLPNSFSILKGRTYLLKAANTVSNSGVRNMDGQLHILFLPFPGLGHMIPMSDMAKVFRARGVRATIVTTPMNEATICGSTRKGVDSESESEIEIRTIKFPCAEAGLPEGCENTESIPSPAMVPAFFKATTMLQTPFEHLLLHLQPPPHCIITSAFFPWATHSAAKLNIPRLVFYGTGAFPLCASECVRLYQPQKNVSSDSEPFVIPHLPGQIKMTRMALPDYAKTDDPDSDFARLVEAIKESVATSLGVVFNSFYELEQVYADYYRDILGREAWFIGPLSLCNEEKDKGKRGKEASIDQVEILKWLDSKKPNSVVYVCFGSIANFSESQLREIAIGLEASGQHFIWVVRRSDKEWIPEGFERRMEGRGMIIRGWAPQVLILEHEAVGGFVTHCGWNSTLEGVAAGVAMVTWPVSAEQFYNEKFVTELLQTGVPVGAQKWARFVGDSISSHALEKAVIRIMVGEEAEGMRIRAHKLARMARIAVQPNGSSYFHLTALIQHLRSCSVPFPST</sequence>
<proteinExistence type="inferred from homology"/>
<protein>
    <submittedName>
        <fullName evidence="5">Scopoletin glucosyltransferase-like</fullName>
    </submittedName>
</protein>
<dbReference type="PANTHER" id="PTHR48047:SF45">
    <property type="entry name" value="SCOPOLETIN GLUCOSYLTRANSFERASE-LIKE"/>
    <property type="match status" value="1"/>
</dbReference>
<dbReference type="KEGG" id="aprc:113869709"/>
<dbReference type="AlphaFoldDB" id="A0A8B8M418"/>
<evidence type="ECO:0000313" key="4">
    <source>
        <dbReference type="Proteomes" id="UP000694853"/>
    </source>
</evidence>
<dbReference type="GO" id="GO:0035251">
    <property type="term" value="F:UDP-glucosyltransferase activity"/>
    <property type="evidence" value="ECO:0007669"/>
    <property type="project" value="UniProtKB-ARBA"/>
</dbReference>
<evidence type="ECO:0000256" key="2">
    <source>
        <dbReference type="ARBA" id="ARBA00022676"/>
    </source>
</evidence>
<dbReference type="OrthoDB" id="5835829at2759"/>
<dbReference type="FunFam" id="3.40.50.2000:FF:000071">
    <property type="entry name" value="Glycosyltransferase"/>
    <property type="match status" value="1"/>
</dbReference>
<keyword evidence="3" id="KW-0808">Transferase</keyword>
<keyword evidence="2" id="KW-0328">Glycosyltransferase</keyword>
<evidence type="ECO:0000256" key="3">
    <source>
        <dbReference type="ARBA" id="ARBA00022679"/>
    </source>
</evidence>
<gene>
    <name evidence="5" type="primary">LOC113869709</name>
</gene>
<accession>A0A8B8M418</accession>
<dbReference type="InterPro" id="IPR002213">
    <property type="entry name" value="UDP_glucos_trans"/>
</dbReference>
<name>A0A8B8M418_ABRPR</name>
<dbReference type="Proteomes" id="UP000694853">
    <property type="component" value="Unplaced"/>
</dbReference>
<dbReference type="FunFam" id="3.40.50.2000:FF:000047">
    <property type="entry name" value="Glycosyltransferase"/>
    <property type="match status" value="1"/>
</dbReference>
<reference evidence="5" key="2">
    <citation type="submission" date="2025-08" db="UniProtKB">
        <authorList>
            <consortium name="RefSeq"/>
        </authorList>
    </citation>
    <scope>IDENTIFICATION</scope>
    <source>
        <tissue evidence="5">Young leaves</tissue>
    </source>
</reference>
<dbReference type="Pfam" id="PF00201">
    <property type="entry name" value="UDPGT"/>
    <property type="match status" value="1"/>
</dbReference>
<reference evidence="4" key="1">
    <citation type="journal article" date="2019" name="Toxins">
        <title>Detection of Abrin-Like and Prepropulchellin-Like Toxin Genes and Transcripts Using Whole Genome Sequencing and Full-Length Transcript Sequencing of Abrus precatorius.</title>
        <authorList>
            <person name="Hovde B.T."/>
            <person name="Daligault H.E."/>
            <person name="Hanschen E.R."/>
            <person name="Kunde Y.A."/>
            <person name="Johnson M.B."/>
            <person name="Starkenburg S.R."/>
            <person name="Johnson S.L."/>
        </authorList>
    </citation>
    <scope>NUCLEOTIDE SEQUENCE [LARGE SCALE GENOMIC DNA]</scope>
</reference>
<dbReference type="SUPFAM" id="SSF53756">
    <property type="entry name" value="UDP-Glycosyltransferase/glycogen phosphorylase"/>
    <property type="match status" value="1"/>
</dbReference>
<evidence type="ECO:0000256" key="1">
    <source>
        <dbReference type="ARBA" id="ARBA00009995"/>
    </source>
</evidence>
<dbReference type="RefSeq" id="XP_027361964.1">
    <property type="nucleotide sequence ID" value="XM_027506163.1"/>
</dbReference>